<gene>
    <name evidence="1" type="ORF">P2G67_08235</name>
</gene>
<proteinExistence type="predicted"/>
<organism evidence="1 2">
    <name type="scientific">Aquibaculum arenosum</name>
    <dbReference type="NCBI Taxonomy" id="3032591"/>
    <lineage>
        <taxon>Bacteria</taxon>
        <taxon>Pseudomonadati</taxon>
        <taxon>Pseudomonadota</taxon>
        <taxon>Alphaproteobacteria</taxon>
        <taxon>Rhodospirillales</taxon>
        <taxon>Rhodovibrionaceae</taxon>
        <taxon>Aquibaculum</taxon>
    </lineage>
</organism>
<comment type="caution">
    <text evidence="1">The sequence shown here is derived from an EMBL/GenBank/DDBJ whole genome shotgun (WGS) entry which is preliminary data.</text>
</comment>
<keyword evidence="2" id="KW-1185">Reference proteome</keyword>
<sequence>MSFSDREKAFEDKFKHDQELQFKVEVRRNKLVGLWAAELMGMKGPEADDYAREVISADFSEPGIEDVVRKVFADLQEKNIDLSEHRLRKKIEELTATAKHQLMSE</sequence>
<evidence type="ECO:0000313" key="2">
    <source>
        <dbReference type="Proteomes" id="UP001215503"/>
    </source>
</evidence>
<dbReference type="Pfam" id="PF07345">
    <property type="entry name" value="ATPaseInh_sub_z"/>
    <property type="match status" value="1"/>
</dbReference>
<evidence type="ECO:0000313" key="1">
    <source>
        <dbReference type="EMBL" id="MDF2095961.1"/>
    </source>
</evidence>
<dbReference type="InterPro" id="IPR009945">
    <property type="entry name" value="ATPase_inh_sub_z"/>
</dbReference>
<protein>
    <submittedName>
        <fullName evidence="1">DUF1476 domain-containing protein</fullName>
    </submittedName>
</protein>
<dbReference type="Proteomes" id="UP001215503">
    <property type="component" value="Unassembled WGS sequence"/>
</dbReference>
<accession>A0ABT5YLY6</accession>
<name>A0ABT5YLY6_9PROT</name>
<dbReference type="InterPro" id="IPR038293">
    <property type="entry name" value="ATPase_inh_sub_z_sf"/>
</dbReference>
<dbReference type="RefSeq" id="WP_275821908.1">
    <property type="nucleotide sequence ID" value="NZ_JARHUD010000004.1"/>
</dbReference>
<reference evidence="1 2" key="1">
    <citation type="submission" date="2023-03" db="EMBL/GenBank/DDBJ databases">
        <title>Fodinicurvata sp. CAU 1616 isolated from sea sendiment.</title>
        <authorList>
            <person name="Kim W."/>
        </authorList>
    </citation>
    <scope>NUCLEOTIDE SEQUENCE [LARGE SCALE GENOMIC DNA]</scope>
    <source>
        <strain evidence="1 2">CAU 1616</strain>
    </source>
</reference>
<dbReference type="PIRSF" id="PIRSF031780">
    <property type="entry name" value="UCP031780"/>
    <property type="match status" value="1"/>
</dbReference>
<dbReference type="EMBL" id="JARHUD010000004">
    <property type="protein sequence ID" value="MDF2095961.1"/>
    <property type="molecule type" value="Genomic_DNA"/>
</dbReference>
<dbReference type="Gene3D" id="1.10.790.20">
    <property type="entry name" value="Domain of unknown function DUF1476"/>
    <property type="match status" value="1"/>
</dbReference>